<dbReference type="InterPro" id="IPR029063">
    <property type="entry name" value="SAM-dependent_MTases_sf"/>
</dbReference>
<keyword evidence="4" id="KW-1185">Reference proteome</keyword>
<proteinExistence type="predicted"/>
<dbReference type="RefSeq" id="WP_138660554.1">
    <property type="nucleotide sequence ID" value="NZ_VANS01000001.1"/>
</dbReference>
<reference evidence="3 4" key="1">
    <citation type="submission" date="2019-05" db="EMBL/GenBank/DDBJ databases">
        <title>Sulfitobacter sabulilitoris sp. nov., isolated from a marine sand.</title>
        <authorList>
            <person name="Yoon J.-H."/>
        </authorList>
    </citation>
    <scope>NUCLEOTIDE SEQUENCE [LARGE SCALE GENOMIC DNA]</scope>
    <source>
        <strain evidence="3 4">HSMS-29</strain>
    </source>
</reference>
<dbReference type="Pfam" id="PF08241">
    <property type="entry name" value="Methyltransf_11"/>
    <property type="match status" value="1"/>
</dbReference>
<evidence type="ECO:0000313" key="4">
    <source>
        <dbReference type="Proteomes" id="UP000309550"/>
    </source>
</evidence>
<sequence>MNQHATFDTWTAAAAYDAYMGRWSRLIAQSFVDWLDVPVGAHWLEVGCGTGALTQEVVSRCAPASLMAVDPMAEFVACASTRIPDSCAEFRVAAAPDLPVQTGTADVATAGLVLNDVADPVAALKAMARAVRPGGTVSFYVWDYAGGGMGMIDAFWSTASLLDPAADILDEAVRYGQCSQSGLLRLCAQAGLEAEATAIETTTEFSDFNDFWAGFRHGDGAAPGYCDSLTRDQRMALKTRLETEVGEHGAVRLPARAWALKAQVAA</sequence>
<dbReference type="InterPro" id="IPR013216">
    <property type="entry name" value="Methyltransf_11"/>
</dbReference>
<dbReference type="CDD" id="cd02440">
    <property type="entry name" value="AdoMet_MTases"/>
    <property type="match status" value="1"/>
</dbReference>
<dbReference type="EMBL" id="VANS01000001">
    <property type="protein sequence ID" value="TMM54382.1"/>
    <property type="molecule type" value="Genomic_DNA"/>
</dbReference>
<dbReference type="PANTHER" id="PTHR43861:SF3">
    <property type="entry name" value="PUTATIVE (AFU_ORTHOLOGUE AFUA_2G14390)-RELATED"/>
    <property type="match status" value="1"/>
</dbReference>
<accession>A0A5S3QBA6</accession>
<organism evidence="3 4">
    <name type="scientific">Sulfitobacter sabulilitoris</name>
    <dbReference type="NCBI Taxonomy" id="2562655"/>
    <lineage>
        <taxon>Bacteria</taxon>
        <taxon>Pseudomonadati</taxon>
        <taxon>Pseudomonadota</taxon>
        <taxon>Alphaproteobacteria</taxon>
        <taxon>Rhodobacterales</taxon>
        <taxon>Roseobacteraceae</taxon>
        <taxon>Sulfitobacter</taxon>
    </lineage>
</organism>
<dbReference type="GO" id="GO:0008757">
    <property type="term" value="F:S-adenosylmethionine-dependent methyltransferase activity"/>
    <property type="evidence" value="ECO:0007669"/>
    <property type="project" value="InterPro"/>
</dbReference>
<evidence type="ECO:0000313" key="3">
    <source>
        <dbReference type="EMBL" id="TMM54382.1"/>
    </source>
</evidence>
<evidence type="ECO:0000256" key="1">
    <source>
        <dbReference type="ARBA" id="ARBA00022679"/>
    </source>
</evidence>
<dbReference type="OrthoDB" id="8153637at2"/>
<keyword evidence="1 3" id="KW-0808">Transferase</keyword>
<comment type="caution">
    <text evidence="3">The sequence shown here is derived from an EMBL/GenBank/DDBJ whole genome shotgun (WGS) entry which is preliminary data.</text>
</comment>
<dbReference type="Proteomes" id="UP000309550">
    <property type="component" value="Unassembled WGS sequence"/>
</dbReference>
<feature type="domain" description="Methyltransferase type 11" evidence="2">
    <location>
        <begin position="44"/>
        <end position="138"/>
    </location>
</feature>
<dbReference type="Gene3D" id="3.40.50.150">
    <property type="entry name" value="Vaccinia Virus protein VP39"/>
    <property type="match status" value="1"/>
</dbReference>
<dbReference type="GO" id="GO:0032259">
    <property type="term" value="P:methylation"/>
    <property type="evidence" value="ECO:0007669"/>
    <property type="project" value="UniProtKB-KW"/>
</dbReference>
<keyword evidence="3" id="KW-0489">Methyltransferase</keyword>
<evidence type="ECO:0000259" key="2">
    <source>
        <dbReference type="Pfam" id="PF08241"/>
    </source>
</evidence>
<dbReference type="AlphaFoldDB" id="A0A5S3QBA6"/>
<gene>
    <name evidence="3" type="ORF">FDT80_01950</name>
</gene>
<dbReference type="PANTHER" id="PTHR43861">
    <property type="entry name" value="TRANS-ACONITATE 2-METHYLTRANSFERASE-RELATED"/>
    <property type="match status" value="1"/>
</dbReference>
<name>A0A5S3QBA6_9RHOB</name>
<dbReference type="SUPFAM" id="SSF53335">
    <property type="entry name" value="S-adenosyl-L-methionine-dependent methyltransferases"/>
    <property type="match status" value="1"/>
</dbReference>
<protein>
    <submittedName>
        <fullName evidence="3">Class I SAM-dependent methyltransferase</fullName>
    </submittedName>
</protein>